<evidence type="ECO:0000313" key="2">
    <source>
        <dbReference type="Proteomes" id="UP000015104"/>
    </source>
</evidence>
<organism evidence="1 2">
    <name type="scientific">Tetranychus urticae</name>
    <name type="common">Two-spotted spider mite</name>
    <dbReference type="NCBI Taxonomy" id="32264"/>
    <lineage>
        <taxon>Eukaryota</taxon>
        <taxon>Metazoa</taxon>
        <taxon>Ecdysozoa</taxon>
        <taxon>Arthropoda</taxon>
        <taxon>Chelicerata</taxon>
        <taxon>Arachnida</taxon>
        <taxon>Acari</taxon>
        <taxon>Acariformes</taxon>
        <taxon>Trombidiformes</taxon>
        <taxon>Prostigmata</taxon>
        <taxon>Eleutherengona</taxon>
        <taxon>Raphignathae</taxon>
        <taxon>Tetranychoidea</taxon>
        <taxon>Tetranychidae</taxon>
        <taxon>Tetranychus</taxon>
    </lineage>
</organism>
<accession>T1K2Z6</accession>
<dbReference type="Proteomes" id="UP000015104">
    <property type="component" value="Unassembled WGS sequence"/>
</dbReference>
<dbReference type="AlphaFoldDB" id="T1K2Z6"/>
<sequence length="54" mass="6664">MDSRFLNFTTWYMTDMSMTLNRSHLNWRYRSFNEYFRFLSGRSKDSRHGNGESE</sequence>
<reference evidence="2" key="1">
    <citation type="submission" date="2011-08" db="EMBL/GenBank/DDBJ databases">
        <authorList>
            <person name="Rombauts S."/>
        </authorList>
    </citation>
    <scope>NUCLEOTIDE SEQUENCE</scope>
    <source>
        <strain evidence="2">London</strain>
    </source>
</reference>
<dbReference type="EnsemblMetazoa" id="tetur04g06850.1">
    <property type="protein sequence ID" value="tetur04g06850.1"/>
    <property type="gene ID" value="tetur04g06850"/>
</dbReference>
<dbReference type="HOGENOM" id="CLU_3052921_0_0_1"/>
<name>T1K2Z6_TETUR</name>
<proteinExistence type="predicted"/>
<evidence type="ECO:0000313" key="1">
    <source>
        <dbReference type="EnsemblMetazoa" id="tetur04g06850.1"/>
    </source>
</evidence>
<protein>
    <submittedName>
        <fullName evidence="1">Uncharacterized protein</fullName>
    </submittedName>
</protein>
<keyword evidence="2" id="KW-1185">Reference proteome</keyword>
<reference evidence="1" key="2">
    <citation type="submission" date="2015-06" db="UniProtKB">
        <authorList>
            <consortium name="EnsemblMetazoa"/>
        </authorList>
    </citation>
    <scope>IDENTIFICATION</scope>
</reference>
<dbReference type="EMBL" id="CAEY01001370">
    <property type="status" value="NOT_ANNOTATED_CDS"/>
    <property type="molecule type" value="Genomic_DNA"/>
</dbReference>